<dbReference type="PANTHER" id="PTHR44215">
    <property type="entry name" value="WD REPEAT-CONTAINING PROTEIN 75"/>
    <property type="match status" value="1"/>
</dbReference>
<dbReference type="AlphaFoldDB" id="A0AAD2GYU3"/>
<keyword evidence="5" id="KW-0677">Repeat</keyword>
<evidence type="ECO:0000256" key="2">
    <source>
        <dbReference type="ARBA" id="ARBA00022517"/>
    </source>
</evidence>
<dbReference type="Pfam" id="PF23869">
    <property type="entry name" value="Beta-prop_WDR75_1st"/>
    <property type="match status" value="1"/>
</dbReference>
<dbReference type="Pfam" id="PF23769">
    <property type="entry name" value="Beta-prop_WDR75_2nd"/>
    <property type="match status" value="1"/>
</dbReference>
<proteinExistence type="predicted"/>
<dbReference type="Proteomes" id="UP001295794">
    <property type="component" value="Unassembled WGS sequence"/>
</dbReference>
<evidence type="ECO:0000256" key="4">
    <source>
        <dbReference type="ARBA" id="ARBA00022574"/>
    </source>
</evidence>
<evidence type="ECO:0000256" key="1">
    <source>
        <dbReference type="ARBA" id="ARBA00004604"/>
    </source>
</evidence>
<protein>
    <recommendedName>
        <fullName evidence="10">WD repeat-containing protein 75 second beta-propeller domain-containing protein</fullName>
    </recommendedName>
</protein>
<dbReference type="GO" id="GO:2000234">
    <property type="term" value="P:positive regulation of rRNA processing"/>
    <property type="evidence" value="ECO:0007669"/>
    <property type="project" value="TreeGrafter"/>
</dbReference>
<dbReference type="Gene3D" id="2.130.10.10">
    <property type="entry name" value="YVTN repeat-like/Quinoprotein amine dehydrogenase"/>
    <property type="match status" value="3"/>
</dbReference>
<comment type="subcellular location">
    <subcellularLocation>
        <location evidence="1">Nucleus</location>
        <location evidence="1">Nucleolus</location>
    </subcellularLocation>
</comment>
<dbReference type="SUPFAM" id="SSF69322">
    <property type="entry name" value="Tricorn protease domain 2"/>
    <property type="match status" value="1"/>
</dbReference>
<feature type="domain" description="WD repeat-containing protein 75 second beta-propeller" evidence="10">
    <location>
        <begin position="427"/>
        <end position="707"/>
    </location>
</feature>
<dbReference type="SUPFAM" id="SSF50998">
    <property type="entry name" value="Quinoprotein alcohol dehydrogenase-like"/>
    <property type="match status" value="1"/>
</dbReference>
<evidence type="ECO:0000256" key="5">
    <source>
        <dbReference type="ARBA" id="ARBA00022737"/>
    </source>
</evidence>
<evidence type="ECO:0000256" key="8">
    <source>
        <dbReference type="PROSITE-ProRule" id="PRU00221"/>
    </source>
</evidence>
<feature type="repeat" description="WD" evidence="8">
    <location>
        <begin position="315"/>
        <end position="356"/>
    </location>
</feature>
<dbReference type="PROSITE" id="PS50294">
    <property type="entry name" value="WD_REPEATS_REGION"/>
    <property type="match status" value="1"/>
</dbReference>
<keyword evidence="12" id="KW-1185">Reference proteome</keyword>
<dbReference type="InterPro" id="IPR011047">
    <property type="entry name" value="Quinoprotein_ADH-like_sf"/>
</dbReference>
<dbReference type="EMBL" id="CAVNYO010000077">
    <property type="protein sequence ID" value="CAK5264948.1"/>
    <property type="molecule type" value="Genomic_DNA"/>
</dbReference>
<name>A0AAD2GYU3_9AGAR</name>
<evidence type="ECO:0000313" key="12">
    <source>
        <dbReference type="Proteomes" id="UP001295794"/>
    </source>
</evidence>
<evidence type="ECO:0000256" key="3">
    <source>
        <dbReference type="ARBA" id="ARBA00022552"/>
    </source>
</evidence>
<organism evidence="11 12">
    <name type="scientific">Mycena citricolor</name>
    <dbReference type="NCBI Taxonomy" id="2018698"/>
    <lineage>
        <taxon>Eukaryota</taxon>
        <taxon>Fungi</taxon>
        <taxon>Dikarya</taxon>
        <taxon>Basidiomycota</taxon>
        <taxon>Agaricomycotina</taxon>
        <taxon>Agaricomycetes</taxon>
        <taxon>Agaricomycetidae</taxon>
        <taxon>Agaricales</taxon>
        <taxon>Marasmiineae</taxon>
        <taxon>Mycenaceae</taxon>
        <taxon>Mycena</taxon>
    </lineage>
</organism>
<dbReference type="GO" id="GO:0003723">
    <property type="term" value="F:RNA binding"/>
    <property type="evidence" value="ECO:0007669"/>
    <property type="project" value="InterPro"/>
</dbReference>
<evidence type="ECO:0000259" key="10">
    <source>
        <dbReference type="Pfam" id="PF23769"/>
    </source>
</evidence>
<reference evidence="11" key="1">
    <citation type="submission" date="2023-11" db="EMBL/GenBank/DDBJ databases">
        <authorList>
            <person name="De Vega J J."/>
            <person name="De Vega J J."/>
        </authorList>
    </citation>
    <scope>NUCLEOTIDE SEQUENCE</scope>
</reference>
<evidence type="ECO:0000313" key="11">
    <source>
        <dbReference type="EMBL" id="CAK5264948.1"/>
    </source>
</evidence>
<dbReference type="GO" id="GO:0006364">
    <property type="term" value="P:rRNA processing"/>
    <property type="evidence" value="ECO:0007669"/>
    <property type="project" value="UniProtKB-KW"/>
</dbReference>
<dbReference type="SMART" id="SM00320">
    <property type="entry name" value="WD40"/>
    <property type="match status" value="5"/>
</dbReference>
<gene>
    <name evidence="11" type="ORF">MYCIT1_LOCUS5550</name>
</gene>
<dbReference type="PROSITE" id="PS50082">
    <property type="entry name" value="WD_REPEATS_2"/>
    <property type="match status" value="2"/>
</dbReference>
<dbReference type="InterPro" id="IPR015943">
    <property type="entry name" value="WD40/YVTN_repeat-like_dom_sf"/>
</dbReference>
<accession>A0AAD2GYU3</accession>
<dbReference type="InterPro" id="IPR057644">
    <property type="entry name" value="Beta-prop_WDR75_2nd"/>
</dbReference>
<feature type="repeat" description="WD" evidence="8">
    <location>
        <begin position="270"/>
        <end position="294"/>
    </location>
</feature>
<keyword evidence="7" id="KW-0539">Nucleus</keyword>
<keyword evidence="6" id="KW-0804">Transcription</keyword>
<dbReference type="GO" id="GO:0032040">
    <property type="term" value="C:small-subunit processome"/>
    <property type="evidence" value="ECO:0007669"/>
    <property type="project" value="InterPro"/>
</dbReference>
<keyword evidence="2" id="KW-0690">Ribosome biogenesis</keyword>
<feature type="compositionally biased region" description="Polar residues" evidence="9">
    <location>
        <begin position="19"/>
        <end position="29"/>
    </location>
</feature>
<dbReference type="PANTHER" id="PTHR44215:SF1">
    <property type="entry name" value="WD REPEAT-CONTAINING PROTEIN 75"/>
    <property type="match status" value="1"/>
</dbReference>
<sequence>MAATASRSRQPHDVPMPQTPGTASKQQKVATMKKGKGKAKEQPSAPKRRTQIPPSAPPSGPALDWATLTDSSACNVPPVFTKDGNYFFSLVGSSVHIYASVTGKIVSTLSIPRPAGHDTSSDAMTCAVLNPHNAFQLITGSSAGILAVWDILDAKLLQAIDITQPIHHICVHETQKDSVFVTASRPSKKSGSDDNGVVLRVSLKPTDAASQSTSQKSSEITPIGKIRHPTGLAFSPRGDWLVATAGHKSYVASMGSVQAGFTKYVSPERLTCLAFHPTEDYFATGDEKGNIRLWYYLNHHSEATGVEKKAQTSSFHWHAHAVSSLAFTPNGAYLLSGGEEAVLVIWQLHSGKRDFLPRVGSPIKTISVSHNANGEEEYLLGLADATYSFVGASSLKINRSYSRLKLDPSTVYGLASSSRQTPLAIHKATSSIILPSSHPSSLQFYSPETKTVLSELEVSPSNRVSRRDDKPIEPARVDRVVLSPSGEWLATVDAREGDQDIHGESYLKLWRWDKATGHWILNTRVDRPHGLGRVSGVAFSSASEAQSILLVSTGEDNNVKTWRVQTVQSKAGPAEEFWIARSSVSVQDESPSHVSWSPDASLFAVTHPSRVALFNAATNLLMLSISLPECGTLEAAYFLGSTGRYLAIVGPSDVVLWDLVEQRVRWHRKSSNVIMALVPHPRDDSFAVVERNQSQVLLFHAASAQPTRTLNLPFILRNVVWYPFASSFSLVAITEDWRLILIGENVRSATEESTLSKEMAVERGPERRSIFEDVFGTSFSQTVPSKPSASMSTAQPWTGKEGRKVFVNVAYMLPPLEDVFDSLMDGFLKPRTDQVEAAAPVEVTTEDVEMEGPEVVTVGSPREVDDEEMSVMVDLFKRHTLKGLKLLEFPPPSTERSMAIRNPFVQLRRHRKLKHSRSTEQHLLPLLLHRHLLQSSMEGSAKSLWVDRTSVY</sequence>
<dbReference type="InterPro" id="IPR053826">
    <property type="entry name" value="WDR75"/>
</dbReference>
<evidence type="ECO:0000256" key="6">
    <source>
        <dbReference type="ARBA" id="ARBA00023163"/>
    </source>
</evidence>
<keyword evidence="3" id="KW-0698">rRNA processing</keyword>
<comment type="caution">
    <text evidence="11">The sequence shown here is derived from an EMBL/GenBank/DDBJ whole genome shotgun (WGS) entry which is preliminary data.</text>
</comment>
<evidence type="ECO:0000256" key="9">
    <source>
        <dbReference type="SAM" id="MobiDB-lite"/>
    </source>
</evidence>
<evidence type="ECO:0000256" key="7">
    <source>
        <dbReference type="ARBA" id="ARBA00023242"/>
    </source>
</evidence>
<feature type="region of interest" description="Disordered" evidence="9">
    <location>
        <begin position="1"/>
        <end position="63"/>
    </location>
</feature>
<keyword evidence="4 8" id="KW-0853">WD repeat</keyword>
<dbReference type="InterPro" id="IPR001680">
    <property type="entry name" value="WD40_rpt"/>
</dbReference>
<dbReference type="GO" id="GO:0045943">
    <property type="term" value="P:positive regulation of transcription by RNA polymerase I"/>
    <property type="evidence" value="ECO:0007669"/>
    <property type="project" value="InterPro"/>
</dbReference>